<dbReference type="eggNOG" id="COG0456">
    <property type="taxonomic scope" value="Bacteria"/>
</dbReference>
<accession>A0A0A5FYS8</accession>
<dbReference type="InterPro" id="IPR016181">
    <property type="entry name" value="Acyl_CoA_acyltransferase"/>
</dbReference>
<evidence type="ECO:0000259" key="3">
    <source>
        <dbReference type="PROSITE" id="PS51186"/>
    </source>
</evidence>
<dbReference type="PROSITE" id="PS51186">
    <property type="entry name" value="GNAT"/>
    <property type="match status" value="1"/>
</dbReference>
<dbReference type="PANTHER" id="PTHR43420">
    <property type="entry name" value="ACETYLTRANSFERASE"/>
    <property type="match status" value="1"/>
</dbReference>
<evidence type="ECO:0000256" key="2">
    <source>
        <dbReference type="ARBA" id="ARBA00023315"/>
    </source>
</evidence>
<evidence type="ECO:0000313" key="5">
    <source>
        <dbReference type="Proteomes" id="UP000030403"/>
    </source>
</evidence>
<comment type="caution">
    <text evidence="4">The sequence shown here is derived from an EMBL/GenBank/DDBJ whole genome shotgun (WGS) entry which is preliminary data.</text>
</comment>
<dbReference type="OrthoDB" id="9799092at2"/>
<dbReference type="InterPro" id="IPR050680">
    <property type="entry name" value="YpeA/RimI_acetyltransf"/>
</dbReference>
<name>A0A0A5FYS8_9BACI</name>
<keyword evidence="2" id="KW-0012">Acyltransferase</keyword>
<dbReference type="RefSeq" id="WP_027448727.1">
    <property type="nucleotide sequence ID" value="NZ_AVPF01000046.1"/>
</dbReference>
<organism evidence="4 5">
    <name type="scientific">Pontibacillus marinus BH030004 = DSM 16465</name>
    <dbReference type="NCBI Taxonomy" id="1385511"/>
    <lineage>
        <taxon>Bacteria</taxon>
        <taxon>Bacillati</taxon>
        <taxon>Bacillota</taxon>
        <taxon>Bacilli</taxon>
        <taxon>Bacillales</taxon>
        <taxon>Bacillaceae</taxon>
        <taxon>Pontibacillus</taxon>
    </lineage>
</organism>
<dbReference type="InterPro" id="IPR000182">
    <property type="entry name" value="GNAT_dom"/>
</dbReference>
<proteinExistence type="predicted"/>
<dbReference type="GO" id="GO:0016747">
    <property type="term" value="F:acyltransferase activity, transferring groups other than amino-acyl groups"/>
    <property type="evidence" value="ECO:0007669"/>
    <property type="project" value="InterPro"/>
</dbReference>
<dbReference type="SUPFAM" id="SSF55729">
    <property type="entry name" value="Acyl-CoA N-acyltransferases (Nat)"/>
    <property type="match status" value="1"/>
</dbReference>
<sequence>MEVKRLGAIDAEHYWNLRLEALQKNPEAFITTYDEAMQRQKPIETAAERLSDDSAFTYGAYDSQQLLGVVTFIPGKHKKFGHKGEIFAMYVSPAARGKGVGRALIQACIDQAKSSSIEQIQLSVVSTNKPAKLLYEAMGFEAYGLEKKAIKLGKEHYLDEDMMVLFLDEIS</sequence>
<keyword evidence="1" id="KW-0808">Transferase</keyword>
<dbReference type="STRING" id="1385511.GCA_000425225_02260"/>
<dbReference type="CDD" id="cd04301">
    <property type="entry name" value="NAT_SF"/>
    <property type="match status" value="1"/>
</dbReference>
<protein>
    <recommendedName>
        <fullName evidence="3">N-acetyltransferase domain-containing protein</fullName>
    </recommendedName>
</protein>
<dbReference type="Gene3D" id="3.40.630.30">
    <property type="match status" value="1"/>
</dbReference>
<feature type="domain" description="N-acetyltransferase" evidence="3">
    <location>
        <begin position="1"/>
        <end position="168"/>
    </location>
</feature>
<evidence type="ECO:0000313" key="4">
    <source>
        <dbReference type="EMBL" id="KGX84954.1"/>
    </source>
</evidence>
<gene>
    <name evidence="4" type="ORF">N783_15710</name>
</gene>
<dbReference type="EMBL" id="AVPF01000046">
    <property type="protein sequence ID" value="KGX84954.1"/>
    <property type="molecule type" value="Genomic_DNA"/>
</dbReference>
<keyword evidence="5" id="KW-1185">Reference proteome</keyword>
<dbReference type="Proteomes" id="UP000030403">
    <property type="component" value="Unassembled WGS sequence"/>
</dbReference>
<dbReference type="Pfam" id="PF00583">
    <property type="entry name" value="Acetyltransf_1"/>
    <property type="match status" value="1"/>
</dbReference>
<reference evidence="4 5" key="1">
    <citation type="submission" date="2013-08" db="EMBL/GenBank/DDBJ databases">
        <authorList>
            <person name="Huang J."/>
            <person name="Wang G."/>
        </authorList>
    </citation>
    <scope>NUCLEOTIDE SEQUENCE [LARGE SCALE GENOMIC DNA]</scope>
    <source>
        <strain evidence="4 5">BH030004</strain>
    </source>
</reference>
<evidence type="ECO:0000256" key="1">
    <source>
        <dbReference type="ARBA" id="ARBA00022679"/>
    </source>
</evidence>
<dbReference type="AlphaFoldDB" id="A0A0A5FYS8"/>